<accession>Q49849</accession>
<reference evidence="2" key="2">
    <citation type="submission" date="1994-03" db="EMBL/GenBank/DDBJ databases">
        <authorList>
            <person name="Robison K."/>
        </authorList>
    </citation>
    <scope>NUCLEOTIDE SEQUENCE</scope>
</reference>
<feature type="region of interest" description="Disordered" evidence="1">
    <location>
        <begin position="86"/>
        <end position="112"/>
    </location>
</feature>
<evidence type="ECO:0000313" key="2">
    <source>
        <dbReference type="EMBL" id="AAA17283.1"/>
    </source>
</evidence>
<reference evidence="2" key="1">
    <citation type="submission" date="1994-01" db="EMBL/GenBank/DDBJ databases">
        <authorList>
            <person name="Smith D.R."/>
        </authorList>
    </citation>
    <scope>NUCLEOTIDE SEQUENCE</scope>
</reference>
<dbReference type="EMBL" id="U00019">
    <property type="protein sequence ID" value="AAA17283.1"/>
    <property type="molecule type" value="Genomic_DNA"/>
</dbReference>
<feature type="compositionally biased region" description="Basic and acidic residues" evidence="1">
    <location>
        <begin position="89"/>
        <end position="106"/>
    </location>
</feature>
<feature type="compositionally biased region" description="Polar residues" evidence="1">
    <location>
        <begin position="250"/>
        <end position="266"/>
    </location>
</feature>
<protein>
    <submittedName>
        <fullName evidence="2">B2235_F2_77</fullName>
    </submittedName>
</protein>
<name>Q49849_MYCLR</name>
<feature type="region of interest" description="Disordered" evidence="1">
    <location>
        <begin position="211"/>
        <end position="266"/>
    </location>
</feature>
<dbReference type="PIR" id="S72947">
    <property type="entry name" value="S72947"/>
</dbReference>
<organism evidence="2">
    <name type="scientific">Mycobacterium leprae</name>
    <dbReference type="NCBI Taxonomy" id="1769"/>
    <lineage>
        <taxon>Bacteria</taxon>
        <taxon>Bacillati</taxon>
        <taxon>Actinomycetota</taxon>
        <taxon>Actinomycetes</taxon>
        <taxon>Mycobacteriales</taxon>
        <taxon>Mycobacteriaceae</taxon>
        <taxon>Mycobacterium</taxon>
    </lineage>
</organism>
<proteinExistence type="predicted"/>
<evidence type="ECO:0000256" key="1">
    <source>
        <dbReference type="SAM" id="MobiDB-lite"/>
    </source>
</evidence>
<sequence>MEERLASGTSDARKIKANAAALAETLPTACLLGDVDELATRLANLLARVDVIVVADHSRRDERRATQTARKEALADEAEDLAAILNPLESRRQPATHDPRRMEDNQRPGPKGQRRVVEALFGGPRNLQAATGITFLRVRLGAYWHQAIQGTALLTGRKAVQLHRMGHHKFGIPKAARRMEDCWKNNPGNRRCPVAPLQSGPGLLYSRLAMPRQRKKTPSCRPMPSLKRRCWLKQKNSTLPTTKPREQRCTRSSSSKNGTRSTGSSR</sequence>
<dbReference type="AlphaFoldDB" id="Q49849"/>